<sequence length="120" mass="12937">MKPLILNFVSLTLACAALTACQPDRPIPQPIMLYRAELGAADAHDAKQDLQACRHEVNQEAPLTIQPLGLPPIGTVGSPVGTVVLGTVAPPHRVWSSQSAYREAIERCLAARGYQIQGWE</sequence>
<dbReference type="KEGG" id="nti:DNFV4_02402"/>
<organism evidence="2 3">
    <name type="scientific">Nitrospira tepida</name>
    <dbReference type="NCBI Taxonomy" id="2973512"/>
    <lineage>
        <taxon>Bacteria</taxon>
        <taxon>Pseudomonadati</taxon>
        <taxon>Nitrospirota</taxon>
        <taxon>Nitrospiria</taxon>
        <taxon>Nitrospirales</taxon>
        <taxon>Nitrospiraceae</taxon>
        <taxon>Nitrospira</taxon>
    </lineage>
</organism>
<feature type="chain" id="PRO_5041635413" description="Lipoprotein" evidence="1">
    <location>
        <begin position="20"/>
        <end position="120"/>
    </location>
</feature>
<feature type="signal peptide" evidence="1">
    <location>
        <begin position="1"/>
        <end position="19"/>
    </location>
</feature>
<evidence type="ECO:0000313" key="2">
    <source>
        <dbReference type="EMBL" id="CAI4031979.1"/>
    </source>
</evidence>
<reference evidence="2" key="1">
    <citation type="submission" date="2022-10" db="EMBL/GenBank/DDBJ databases">
        <authorList>
            <person name="Koch H."/>
        </authorList>
    </citation>
    <scope>NUCLEOTIDE SEQUENCE</scope>
    <source>
        <strain evidence="2">DNF</strain>
    </source>
</reference>
<proteinExistence type="predicted"/>
<keyword evidence="1" id="KW-0732">Signal</keyword>
<dbReference type="RefSeq" id="WP_289268730.1">
    <property type="nucleotide sequence ID" value="NZ_OX365700.1"/>
</dbReference>
<dbReference type="EMBL" id="OX365700">
    <property type="protein sequence ID" value="CAI4031979.1"/>
    <property type="molecule type" value="Genomic_DNA"/>
</dbReference>
<gene>
    <name evidence="2" type="ORF">DNFV4_02402</name>
</gene>
<dbReference type="PROSITE" id="PS51257">
    <property type="entry name" value="PROKAR_LIPOPROTEIN"/>
    <property type="match status" value="1"/>
</dbReference>
<dbReference type="Proteomes" id="UP001179121">
    <property type="component" value="Chromosome"/>
</dbReference>
<keyword evidence="3" id="KW-1185">Reference proteome</keyword>
<protein>
    <recommendedName>
        <fullName evidence="4">Lipoprotein</fullName>
    </recommendedName>
</protein>
<evidence type="ECO:0008006" key="4">
    <source>
        <dbReference type="Google" id="ProtNLM"/>
    </source>
</evidence>
<evidence type="ECO:0000256" key="1">
    <source>
        <dbReference type="SAM" id="SignalP"/>
    </source>
</evidence>
<evidence type="ECO:0000313" key="3">
    <source>
        <dbReference type="Proteomes" id="UP001179121"/>
    </source>
</evidence>
<accession>A0AA86MZM7</accession>
<name>A0AA86MZM7_9BACT</name>
<dbReference type="AlphaFoldDB" id="A0AA86MZM7"/>